<sequence>AVCILSVQSMLLIGVTFGQLQYQSYPSDQNYLTQQPESLACNDLQCKVDECCVETYRSAQCVALVKNTYGQAFCARSKKCYRSSNCPTTAPCCVQALDSTFAKTNLRPQSYYDNIYAQYYGLNYRNSYSNSYGNSYGNSFTNRFGFGKANDISTESLSLKEGYCLPAASDNNACFRPVSWIGTDLTPSCPCSSASSVCKLFLDPFPFGTCEPTRIVNPSS</sequence>
<dbReference type="EMBL" id="JASAOG010000009">
    <property type="protein sequence ID" value="KAK0067083.1"/>
    <property type="molecule type" value="Genomic_DNA"/>
</dbReference>
<organism evidence="2 3">
    <name type="scientific">Biomphalaria pfeifferi</name>
    <name type="common">Bloodfluke planorb</name>
    <name type="synonym">Freshwater snail</name>
    <dbReference type="NCBI Taxonomy" id="112525"/>
    <lineage>
        <taxon>Eukaryota</taxon>
        <taxon>Metazoa</taxon>
        <taxon>Spiralia</taxon>
        <taxon>Lophotrochozoa</taxon>
        <taxon>Mollusca</taxon>
        <taxon>Gastropoda</taxon>
        <taxon>Heterobranchia</taxon>
        <taxon>Euthyneura</taxon>
        <taxon>Panpulmonata</taxon>
        <taxon>Hygrophila</taxon>
        <taxon>Lymnaeoidea</taxon>
        <taxon>Planorbidae</taxon>
        <taxon>Biomphalaria</taxon>
    </lineage>
</organism>
<evidence type="ECO:0000256" key="1">
    <source>
        <dbReference type="SAM" id="SignalP"/>
    </source>
</evidence>
<gene>
    <name evidence="2" type="ORF">Bpfe_003818</name>
</gene>
<reference evidence="2" key="1">
    <citation type="journal article" date="2023" name="PLoS Negl. Trop. Dis.">
        <title>A genome sequence for Biomphalaria pfeifferi, the major vector snail for the human-infecting parasite Schistosoma mansoni.</title>
        <authorList>
            <person name="Bu L."/>
            <person name="Lu L."/>
            <person name="Laidemitt M.R."/>
            <person name="Zhang S.M."/>
            <person name="Mutuku M."/>
            <person name="Mkoji G."/>
            <person name="Steinauer M."/>
            <person name="Loker E.S."/>
        </authorList>
    </citation>
    <scope>NUCLEOTIDE SEQUENCE</scope>
    <source>
        <strain evidence="2">KasaAsao</strain>
    </source>
</reference>
<proteinExistence type="predicted"/>
<evidence type="ECO:0000313" key="3">
    <source>
        <dbReference type="Proteomes" id="UP001233172"/>
    </source>
</evidence>
<feature type="chain" id="PRO_5041982403" evidence="1">
    <location>
        <begin position="19"/>
        <end position="220"/>
    </location>
</feature>
<keyword evidence="3" id="KW-1185">Reference proteome</keyword>
<reference evidence="2" key="2">
    <citation type="submission" date="2023-04" db="EMBL/GenBank/DDBJ databases">
        <authorList>
            <person name="Bu L."/>
            <person name="Lu L."/>
            <person name="Laidemitt M.R."/>
            <person name="Zhang S.M."/>
            <person name="Mutuku M."/>
            <person name="Mkoji G."/>
            <person name="Steinauer M."/>
            <person name="Loker E.S."/>
        </authorList>
    </citation>
    <scope>NUCLEOTIDE SEQUENCE</scope>
    <source>
        <strain evidence="2">KasaAsao</strain>
        <tissue evidence="2">Whole Snail</tissue>
    </source>
</reference>
<comment type="caution">
    <text evidence="2">The sequence shown here is derived from an EMBL/GenBank/DDBJ whole genome shotgun (WGS) entry which is preliminary data.</text>
</comment>
<dbReference type="AlphaFoldDB" id="A0AAD8FKB0"/>
<name>A0AAD8FKB0_BIOPF</name>
<accession>A0AAD8FKB0</accession>
<dbReference type="Proteomes" id="UP001233172">
    <property type="component" value="Unassembled WGS sequence"/>
</dbReference>
<evidence type="ECO:0000313" key="2">
    <source>
        <dbReference type="EMBL" id="KAK0067083.1"/>
    </source>
</evidence>
<feature type="signal peptide" evidence="1">
    <location>
        <begin position="1"/>
        <end position="18"/>
    </location>
</feature>
<protein>
    <submittedName>
        <fullName evidence="2">Uncharacterized protein</fullName>
    </submittedName>
</protein>
<keyword evidence="1" id="KW-0732">Signal</keyword>
<feature type="non-terminal residue" evidence="2">
    <location>
        <position position="1"/>
    </location>
</feature>